<comment type="function">
    <text evidence="1">Binds to various kinds of negatively charged substances such as heparin, phospholipids, and dextran sulfate. May prevent activation of the intrinsic blood coagulation cascade by binding to phospholipids on the surface of damaged cells.</text>
</comment>
<evidence type="ECO:0000256" key="3">
    <source>
        <dbReference type="ARBA" id="ARBA00020104"/>
    </source>
</evidence>
<feature type="signal peptide" evidence="14">
    <location>
        <begin position="1"/>
        <end position="21"/>
    </location>
</feature>
<accession>A0AA47MV51</accession>
<dbReference type="InterPro" id="IPR050350">
    <property type="entry name" value="Compl-Cell_Adhes-Reg"/>
</dbReference>
<feature type="disulfide bond" evidence="13">
    <location>
        <begin position="113"/>
        <end position="140"/>
    </location>
</feature>
<evidence type="ECO:0000256" key="5">
    <source>
        <dbReference type="ARBA" id="ARBA00022659"/>
    </source>
</evidence>
<evidence type="ECO:0000256" key="12">
    <source>
        <dbReference type="ARBA" id="ARBA00033414"/>
    </source>
</evidence>
<organism evidence="16 17">
    <name type="scientific">Merluccius polli</name>
    <name type="common">Benguela hake</name>
    <name type="synonym">Merluccius cadenati</name>
    <dbReference type="NCBI Taxonomy" id="89951"/>
    <lineage>
        <taxon>Eukaryota</taxon>
        <taxon>Metazoa</taxon>
        <taxon>Chordata</taxon>
        <taxon>Craniata</taxon>
        <taxon>Vertebrata</taxon>
        <taxon>Euteleostomi</taxon>
        <taxon>Actinopterygii</taxon>
        <taxon>Neopterygii</taxon>
        <taxon>Teleostei</taxon>
        <taxon>Neoteleostei</taxon>
        <taxon>Acanthomorphata</taxon>
        <taxon>Zeiogadaria</taxon>
        <taxon>Gadariae</taxon>
        <taxon>Gadiformes</taxon>
        <taxon>Gadoidei</taxon>
        <taxon>Merlucciidae</taxon>
        <taxon>Merluccius</taxon>
    </lineage>
</organism>
<evidence type="ECO:0000256" key="2">
    <source>
        <dbReference type="ARBA" id="ARBA00004613"/>
    </source>
</evidence>
<evidence type="ECO:0000256" key="7">
    <source>
        <dbReference type="ARBA" id="ARBA00022729"/>
    </source>
</evidence>
<dbReference type="Proteomes" id="UP001174136">
    <property type="component" value="Unassembled WGS sequence"/>
</dbReference>
<keyword evidence="6" id="KW-0358">Heparin-binding</keyword>
<comment type="subcellular location">
    <subcellularLocation>
        <location evidence="2">Secreted</location>
    </subcellularLocation>
</comment>
<dbReference type="SUPFAM" id="SSF57535">
    <property type="entry name" value="Complement control module/SCR domain"/>
    <property type="match status" value="5"/>
</dbReference>
<evidence type="ECO:0000256" key="14">
    <source>
        <dbReference type="SAM" id="SignalP"/>
    </source>
</evidence>
<comment type="caution">
    <text evidence="13">Lacks conserved residue(s) required for the propagation of feature annotation.</text>
</comment>
<evidence type="ECO:0000256" key="6">
    <source>
        <dbReference type="ARBA" id="ARBA00022674"/>
    </source>
</evidence>
<dbReference type="Pfam" id="PF00084">
    <property type="entry name" value="Sushi"/>
    <property type="match status" value="3"/>
</dbReference>
<protein>
    <recommendedName>
        <fullName evidence="3">Beta-2-glycoprotein 1</fullName>
    </recommendedName>
    <alternativeName>
        <fullName evidence="11">Apolipoprotein H</fullName>
    </alternativeName>
    <alternativeName>
        <fullName evidence="12">Beta-2-glycoprotein I</fullName>
    </alternativeName>
</protein>
<evidence type="ECO:0000256" key="1">
    <source>
        <dbReference type="ARBA" id="ARBA00003651"/>
    </source>
</evidence>
<feature type="domain" description="Sushi" evidence="15">
    <location>
        <begin position="23"/>
        <end position="84"/>
    </location>
</feature>
<keyword evidence="8" id="KW-0677">Repeat</keyword>
<feature type="domain" description="Sushi" evidence="15">
    <location>
        <begin position="205"/>
        <end position="264"/>
    </location>
</feature>
<reference evidence="16" key="1">
    <citation type="journal article" date="2023" name="Front. Mar. Sci.">
        <title>A new Merluccius polli reference genome to investigate the effects of global change in West African waters.</title>
        <authorList>
            <person name="Mateo J.L."/>
            <person name="Blanco-Fernandez C."/>
            <person name="Garcia-Vazquez E."/>
            <person name="Machado-Schiaffino G."/>
        </authorList>
    </citation>
    <scope>NUCLEOTIDE SEQUENCE</scope>
    <source>
        <strain evidence="16">C29</strain>
        <tissue evidence="16">Fin</tissue>
    </source>
</reference>
<evidence type="ECO:0000256" key="13">
    <source>
        <dbReference type="PROSITE-ProRule" id="PRU00302"/>
    </source>
</evidence>
<evidence type="ECO:0000256" key="11">
    <source>
        <dbReference type="ARBA" id="ARBA00029855"/>
    </source>
</evidence>
<proteinExistence type="predicted"/>
<keyword evidence="17" id="KW-1185">Reference proteome</keyword>
<dbReference type="Pfam" id="PF09014">
    <property type="entry name" value="Sushi_2"/>
    <property type="match status" value="1"/>
</dbReference>
<dbReference type="CDD" id="cd00033">
    <property type="entry name" value="CCP"/>
    <property type="match status" value="3"/>
</dbReference>
<keyword evidence="10" id="KW-0325">Glycoprotein</keyword>
<keyword evidence="5 13" id="KW-0768">Sushi</keyword>
<dbReference type="InterPro" id="IPR015104">
    <property type="entry name" value="Sushi_2"/>
</dbReference>
<comment type="caution">
    <text evidence="16">The sequence shown here is derived from an EMBL/GenBank/DDBJ whole genome shotgun (WGS) entry which is preliminary data.</text>
</comment>
<dbReference type="GO" id="GO:0008201">
    <property type="term" value="F:heparin binding"/>
    <property type="evidence" value="ECO:0007669"/>
    <property type="project" value="UniProtKB-KW"/>
</dbReference>
<evidence type="ECO:0000256" key="8">
    <source>
        <dbReference type="ARBA" id="ARBA00022737"/>
    </source>
</evidence>
<feature type="disulfide bond" evidence="13">
    <location>
        <begin position="207"/>
        <end position="250"/>
    </location>
</feature>
<dbReference type="GO" id="GO:0005576">
    <property type="term" value="C:extracellular region"/>
    <property type="evidence" value="ECO:0007669"/>
    <property type="project" value="UniProtKB-SubCell"/>
</dbReference>
<dbReference type="Gene3D" id="2.10.70.10">
    <property type="entry name" value="Complement Module, domain 1"/>
    <property type="match status" value="4"/>
</dbReference>
<keyword evidence="9 13" id="KW-1015">Disulfide bond</keyword>
<feature type="chain" id="PRO_5041430063" description="Beta-2-glycoprotein 1" evidence="14">
    <location>
        <begin position="22"/>
        <end position="341"/>
    </location>
</feature>
<gene>
    <name evidence="16" type="primary">APOH_0</name>
    <name evidence="16" type="ORF">N1851_014003</name>
</gene>
<dbReference type="SMART" id="SM00032">
    <property type="entry name" value="CCP"/>
    <property type="match status" value="4"/>
</dbReference>
<dbReference type="EMBL" id="JAOPHQ010002562">
    <property type="protein sequence ID" value="KAK0146664.1"/>
    <property type="molecule type" value="Genomic_DNA"/>
</dbReference>
<dbReference type="PANTHER" id="PTHR19325">
    <property type="entry name" value="COMPLEMENT COMPONENT-RELATED SUSHI DOMAIN-CONTAINING"/>
    <property type="match status" value="1"/>
</dbReference>
<dbReference type="InterPro" id="IPR000436">
    <property type="entry name" value="Sushi_SCR_CCP_dom"/>
</dbReference>
<dbReference type="AlphaFoldDB" id="A0AA47MV51"/>
<name>A0AA47MV51_MERPO</name>
<evidence type="ECO:0000259" key="15">
    <source>
        <dbReference type="PROSITE" id="PS50923"/>
    </source>
</evidence>
<evidence type="ECO:0000313" key="16">
    <source>
        <dbReference type="EMBL" id="KAK0146664.1"/>
    </source>
</evidence>
<keyword evidence="7 14" id="KW-0732">Signal</keyword>
<feature type="domain" description="Sushi" evidence="15">
    <location>
        <begin position="85"/>
        <end position="142"/>
    </location>
</feature>
<evidence type="ECO:0000313" key="17">
    <source>
        <dbReference type="Proteomes" id="UP001174136"/>
    </source>
</evidence>
<evidence type="ECO:0000256" key="4">
    <source>
        <dbReference type="ARBA" id="ARBA00022525"/>
    </source>
</evidence>
<evidence type="ECO:0000256" key="10">
    <source>
        <dbReference type="ARBA" id="ARBA00023180"/>
    </source>
</evidence>
<sequence length="341" mass="37252">MAPLLFLLLLCQVTLYTTVTSKKVCGRPLVTDGIDESSLKRVYEVGDEVTLTCELGYTPSTAAPHKLACTPAGQWTATDLACTPRTCPIPRSLQSLVPGRTTVPFKTVLNYTCDEGYLMNGANKSNCLADGTWSHPPPLCKAVNCALPKPPRDGRFVLDKANTGTTTMYGQGWTYECNPPKAPSFERGECMADGTATEPPICRDVSCSIPEEIPNGFIAFAVLRTHGYKETVKYACNDNYMLDGQAETQCTNTGKWSTKPVCRASCLVNINRGRILYNGRKIWIAELKPKRVLHGEHVAFYCKNKVEKCGYPVTSTCNDGTLALPECFQGKCQSVDGHGPQ</sequence>
<keyword evidence="4" id="KW-0964">Secreted</keyword>
<dbReference type="PANTHER" id="PTHR19325:SF549">
    <property type="entry name" value="BETA-2-GLYCOPROTEIN 1"/>
    <property type="match status" value="1"/>
</dbReference>
<dbReference type="InterPro" id="IPR035976">
    <property type="entry name" value="Sushi/SCR/CCP_sf"/>
</dbReference>
<dbReference type="PROSITE" id="PS50923">
    <property type="entry name" value="SUSHI"/>
    <property type="match status" value="3"/>
</dbReference>
<evidence type="ECO:0000256" key="9">
    <source>
        <dbReference type="ARBA" id="ARBA00023157"/>
    </source>
</evidence>